<reference evidence="2 3" key="1">
    <citation type="submission" date="2018-08" db="EMBL/GenBank/DDBJ databases">
        <title>Genome and evolution of the arbuscular mycorrhizal fungus Diversispora epigaea (formerly Glomus versiforme) and its bacterial endosymbionts.</title>
        <authorList>
            <person name="Sun X."/>
            <person name="Fei Z."/>
            <person name="Harrison M."/>
        </authorList>
    </citation>
    <scope>NUCLEOTIDE SEQUENCE [LARGE SCALE GENOMIC DNA]</scope>
    <source>
        <strain evidence="2 3">IT104</strain>
    </source>
</reference>
<gene>
    <name evidence="2" type="ORF">Glove_157g2</name>
</gene>
<comment type="caution">
    <text evidence="2">The sequence shown here is derived from an EMBL/GenBank/DDBJ whole genome shotgun (WGS) entry which is preliminary data.</text>
</comment>
<dbReference type="Proteomes" id="UP000266861">
    <property type="component" value="Unassembled WGS sequence"/>
</dbReference>
<name>A0A397J1D5_9GLOM</name>
<protein>
    <submittedName>
        <fullName evidence="2">Uncharacterized protein</fullName>
    </submittedName>
</protein>
<keyword evidence="3" id="KW-1185">Reference proteome</keyword>
<dbReference type="EMBL" id="PQFF01000148">
    <property type="protein sequence ID" value="RHZ78710.1"/>
    <property type="molecule type" value="Genomic_DNA"/>
</dbReference>
<organism evidence="2 3">
    <name type="scientific">Diversispora epigaea</name>
    <dbReference type="NCBI Taxonomy" id="1348612"/>
    <lineage>
        <taxon>Eukaryota</taxon>
        <taxon>Fungi</taxon>
        <taxon>Fungi incertae sedis</taxon>
        <taxon>Mucoromycota</taxon>
        <taxon>Glomeromycotina</taxon>
        <taxon>Glomeromycetes</taxon>
        <taxon>Diversisporales</taxon>
        <taxon>Diversisporaceae</taxon>
        <taxon>Diversispora</taxon>
    </lineage>
</organism>
<proteinExistence type="predicted"/>
<sequence>MELHWHLLLIYFNYIRGLSNKQNIPCNDLNCNHPWHYENLPNNKGFKRIRDCNNQIWNPYVMIDKHKPSKLGVGLVRGNILCWFHIMQTLAII</sequence>
<evidence type="ECO:0000313" key="2">
    <source>
        <dbReference type="EMBL" id="RHZ78710.1"/>
    </source>
</evidence>
<feature type="signal peptide" evidence="1">
    <location>
        <begin position="1"/>
        <end position="17"/>
    </location>
</feature>
<feature type="chain" id="PRO_5017478997" evidence="1">
    <location>
        <begin position="18"/>
        <end position="93"/>
    </location>
</feature>
<accession>A0A397J1D5</accession>
<keyword evidence="1" id="KW-0732">Signal</keyword>
<evidence type="ECO:0000313" key="3">
    <source>
        <dbReference type="Proteomes" id="UP000266861"/>
    </source>
</evidence>
<evidence type="ECO:0000256" key="1">
    <source>
        <dbReference type="SAM" id="SignalP"/>
    </source>
</evidence>
<dbReference type="OrthoDB" id="2380943at2759"/>
<dbReference type="AlphaFoldDB" id="A0A397J1D5"/>